<dbReference type="SUPFAM" id="SSF51161">
    <property type="entry name" value="Trimeric LpxA-like enzymes"/>
    <property type="match status" value="1"/>
</dbReference>
<organism evidence="6 7">
    <name type="scientific">Spirosoma endbachense</name>
    <dbReference type="NCBI Taxonomy" id="2666025"/>
    <lineage>
        <taxon>Bacteria</taxon>
        <taxon>Pseudomonadati</taxon>
        <taxon>Bacteroidota</taxon>
        <taxon>Cytophagia</taxon>
        <taxon>Cytophagales</taxon>
        <taxon>Cytophagaceae</taxon>
        <taxon>Spirosoma</taxon>
    </lineage>
</organism>
<proteinExistence type="inferred from homology"/>
<keyword evidence="3" id="KW-0677">Repeat</keyword>
<dbReference type="KEGG" id="senf:GJR95_03060"/>
<dbReference type="EC" id="2.3.1.30" evidence="5"/>
<dbReference type="RefSeq" id="WP_162384489.1">
    <property type="nucleotide sequence ID" value="NZ_CP045997.1"/>
</dbReference>
<dbReference type="Gene3D" id="2.160.10.10">
    <property type="entry name" value="Hexapeptide repeat proteins"/>
    <property type="match status" value="1"/>
</dbReference>
<evidence type="ECO:0000256" key="5">
    <source>
        <dbReference type="PIRNR" id="PIRNR000441"/>
    </source>
</evidence>
<dbReference type="EMBL" id="CP045997">
    <property type="protein sequence ID" value="QHV94068.1"/>
    <property type="molecule type" value="Genomic_DNA"/>
</dbReference>
<dbReference type="GO" id="GO:0006535">
    <property type="term" value="P:cysteine biosynthetic process from serine"/>
    <property type="evidence" value="ECO:0007669"/>
    <property type="project" value="InterPro"/>
</dbReference>
<keyword evidence="4 5" id="KW-0012">Acyltransferase</keyword>
<sequence>MDELIKADLYRYAGRTDFRSFLRSLRIPGFRYTYFMRKSAKHGKYSLAGIFYRIFYHHYTYKYGFQIAHHTKIGKGFQISHFGCVVINSKAIIGDNCYVSHNVTIGQTNRGRTKGYPTIGNKVWIGAGAVIVGNVTIGDNVLIAPNAYVPFDVPANSVVIGNPAKIIANELATADYIVNTVH</sequence>
<evidence type="ECO:0000256" key="1">
    <source>
        <dbReference type="ARBA" id="ARBA00007274"/>
    </source>
</evidence>
<comment type="catalytic activity">
    <reaction evidence="5">
        <text>L-serine + acetyl-CoA = O-acetyl-L-serine + CoA</text>
        <dbReference type="Rhea" id="RHEA:24560"/>
        <dbReference type="ChEBI" id="CHEBI:33384"/>
        <dbReference type="ChEBI" id="CHEBI:57287"/>
        <dbReference type="ChEBI" id="CHEBI:57288"/>
        <dbReference type="ChEBI" id="CHEBI:58340"/>
        <dbReference type="EC" id="2.3.1.30"/>
    </reaction>
</comment>
<dbReference type="PIRSF" id="PIRSF000441">
    <property type="entry name" value="CysE"/>
    <property type="match status" value="1"/>
</dbReference>
<dbReference type="InterPro" id="IPR001451">
    <property type="entry name" value="Hexapep"/>
</dbReference>
<dbReference type="CDD" id="cd03354">
    <property type="entry name" value="LbH_SAT"/>
    <property type="match status" value="1"/>
</dbReference>
<evidence type="ECO:0000313" key="7">
    <source>
        <dbReference type="Proteomes" id="UP000464577"/>
    </source>
</evidence>
<evidence type="ECO:0000256" key="2">
    <source>
        <dbReference type="ARBA" id="ARBA00022679"/>
    </source>
</evidence>
<evidence type="ECO:0000256" key="3">
    <source>
        <dbReference type="ARBA" id="ARBA00022737"/>
    </source>
</evidence>
<dbReference type="Pfam" id="PF00132">
    <property type="entry name" value="Hexapep"/>
    <property type="match status" value="1"/>
</dbReference>
<dbReference type="InterPro" id="IPR018357">
    <property type="entry name" value="Hexapep_transf_CS"/>
</dbReference>
<evidence type="ECO:0000256" key="4">
    <source>
        <dbReference type="ARBA" id="ARBA00023315"/>
    </source>
</evidence>
<dbReference type="AlphaFoldDB" id="A0A6P1VNR9"/>
<comment type="similarity">
    <text evidence="1 5">Belongs to the transferase hexapeptide repeat family.</text>
</comment>
<keyword evidence="7" id="KW-1185">Reference proteome</keyword>
<dbReference type="PROSITE" id="PS00101">
    <property type="entry name" value="HEXAPEP_TRANSFERASES"/>
    <property type="match status" value="1"/>
</dbReference>
<name>A0A6P1VNR9_9BACT</name>
<dbReference type="PANTHER" id="PTHR42811">
    <property type="entry name" value="SERINE ACETYLTRANSFERASE"/>
    <property type="match status" value="1"/>
</dbReference>
<dbReference type="Proteomes" id="UP000464577">
    <property type="component" value="Chromosome"/>
</dbReference>
<accession>A0A6P1VNR9</accession>
<protein>
    <recommendedName>
        <fullName evidence="5">Serine acetyltransferase</fullName>
        <ecNumber evidence="5">2.3.1.30</ecNumber>
    </recommendedName>
</protein>
<dbReference type="GO" id="GO:0005737">
    <property type="term" value="C:cytoplasm"/>
    <property type="evidence" value="ECO:0007669"/>
    <property type="project" value="InterPro"/>
</dbReference>
<keyword evidence="2 5" id="KW-0808">Transferase</keyword>
<gene>
    <name evidence="6" type="ORF">GJR95_03060</name>
</gene>
<dbReference type="InterPro" id="IPR011004">
    <property type="entry name" value="Trimer_LpxA-like_sf"/>
</dbReference>
<reference evidence="6 7" key="1">
    <citation type="submission" date="2019-11" db="EMBL/GenBank/DDBJ databases">
        <title>Spirosoma endbachense sp. nov., isolated from a natural salt meadow.</title>
        <authorList>
            <person name="Rojas J."/>
            <person name="Ambika Manirajan B."/>
            <person name="Ratering S."/>
            <person name="Suarez C."/>
            <person name="Geissler-Plaum R."/>
            <person name="Schnell S."/>
        </authorList>
    </citation>
    <scope>NUCLEOTIDE SEQUENCE [LARGE SCALE GENOMIC DNA]</scope>
    <source>
        <strain evidence="6 7">I-24</strain>
    </source>
</reference>
<dbReference type="GO" id="GO:0009001">
    <property type="term" value="F:serine O-acetyltransferase activity"/>
    <property type="evidence" value="ECO:0007669"/>
    <property type="project" value="UniProtKB-EC"/>
</dbReference>
<evidence type="ECO:0000313" key="6">
    <source>
        <dbReference type="EMBL" id="QHV94068.1"/>
    </source>
</evidence>
<dbReference type="InterPro" id="IPR005881">
    <property type="entry name" value="Ser_O-AcTrfase"/>
</dbReference>
<dbReference type="InterPro" id="IPR045304">
    <property type="entry name" value="LbH_SAT"/>
</dbReference>